<dbReference type="GO" id="GO:0030286">
    <property type="term" value="C:dynein complex"/>
    <property type="evidence" value="ECO:0007669"/>
    <property type="project" value="InterPro"/>
</dbReference>
<evidence type="ECO:0000256" key="3">
    <source>
        <dbReference type="PROSITE-ProRule" id="PRU00175"/>
    </source>
</evidence>
<dbReference type="Pfam" id="PF01221">
    <property type="entry name" value="Dynein_light"/>
    <property type="match status" value="1"/>
</dbReference>
<dbReference type="AlphaFoldDB" id="A0A7R9PWS5"/>
<protein>
    <recommendedName>
        <fullName evidence="5">RING-type domain-containing protein</fullName>
    </recommendedName>
</protein>
<dbReference type="InterPro" id="IPR001841">
    <property type="entry name" value="Znf_RING"/>
</dbReference>
<keyword evidence="7" id="KW-1185">Reference proteome</keyword>
<evidence type="ECO:0000256" key="1">
    <source>
        <dbReference type="ARBA" id="ARBA00022771"/>
    </source>
</evidence>
<feature type="coiled-coil region" evidence="4">
    <location>
        <begin position="189"/>
        <end position="216"/>
    </location>
</feature>
<evidence type="ECO:0000313" key="6">
    <source>
        <dbReference type="EMBL" id="CAD7622770.1"/>
    </source>
</evidence>
<name>A0A7R9PWS5_9ACAR</name>
<gene>
    <name evidence="6" type="ORF">OSB1V03_LOCUS3233</name>
</gene>
<dbReference type="Gene3D" id="3.30.740.10">
    <property type="entry name" value="Protein Inhibitor Of Neuronal Nitric Oxide Synthase"/>
    <property type="match status" value="2"/>
</dbReference>
<dbReference type="GO" id="GO:0061630">
    <property type="term" value="F:ubiquitin protein ligase activity"/>
    <property type="evidence" value="ECO:0007669"/>
    <property type="project" value="TreeGrafter"/>
</dbReference>
<evidence type="ECO:0000259" key="5">
    <source>
        <dbReference type="PROSITE" id="PS50089"/>
    </source>
</evidence>
<dbReference type="EMBL" id="OC855851">
    <property type="protein sequence ID" value="CAD7622770.1"/>
    <property type="molecule type" value="Genomic_DNA"/>
</dbReference>
<keyword evidence="1 3" id="KW-0863">Zinc-finger</keyword>
<evidence type="ECO:0000313" key="7">
    <source>
        <dbReference type="Proteomes" id="UP000759131"/>
    </source>
</evidence>
<dbReference type="SUPFAM" id="SSF54648">
    <property type="entry name" value="DLC"/>
    <property type="match status" value="2"/>
</dbReference>
<dbReference type="InterPro" id="IPR051438">
    <property type="entry name" value="RNF_E3_ubiq-protein_ligase"/>
</dbReference>
<sequence>MPGYSVDRFPELSADDRDEYTCSICRHIFDTPVTTTCCGQTFCENCITEWLKTNTTCPYDRKPLTTGGFSRSARLIVNTLGRFKIQCDYWAYGCREVVKLDHLPKHTVNCSYKCDVCPKCHCERTPGHDCISSLLAQNNELKKQLENERVINRAAQYLDNCTLVDSRDTSQRVVCAEGHVELTPGHECLQALQAHRRDSQVEIAALQQALRDALESAKLPQTLGHHQLLVACKRDLSATTYHMLNNNMNDKMTNNTLAIIRAQLIKQTSLYLVCKRVCEQMDLEYGTSWHCMAYDSVAARTYSASLISPYLMTVKFGPITVLVYRTDTLNVSNLKARIKCNKIGQKIDVLKKNMATNMVESVKAITFNAIARSDTMEDIALYIVRKMDAKYKDMNWQCIVSMVDGNNSYLTTATKIYYNVDQLNIFLYSIKSIK</sequence>
<dbReference type="PANTHER" id="PTHR46016">
    <property type="entry name" value="ZINC FINGER, RING/FYVE/PHD-TYPE"/>
    <property type="match status" value="1"/>
</dbReference>
<accession>A0A7R9PWS5</accession>
<dbReference type="PANTHER" id="PTHR46016:SF1">
    <property type="entry name" value="RING-TYPE DOMAIN-CONTAINING PROTEIN"/>
    <property type="match status" value="1"/>
</dbReference>
<dbReference type="GO" id="GO:0008270">
    <property type="term" value="F:zinc ion binding"/>
    <property type="evidence" value="ECO:0007669"/>
    <property type="project" value="UniProtKB-KW"/>
</dbReference>
<dbReference type="SMART" id="SM01375">
    <property type="entry name" value="Dynein_light"/>
    <property type="match status" value="2"/>
</dbReference>
<dbReference type="Proteomes" id="UP000759131">
    <property type="component" value="Unassembled WGS sequence"/>
</dbReference>
<dbReference type="InterPro" id="IPR037177">
    <property type="entry name" value="DLC_sf"/>
</dbReference>
<keyword evidence="1 3" id="KW-0479">Metal-binding</keyword>
<proteinExistence type="predicted"/>
<evidence type="ECO:0000256" key="4">
    <source>
        <dbReference type="SAM" id="Coils"/>
    </source>
</evidence>
<dbReference type="GO" id="GO:0006511">
    <property type="term" value="P:ubiquitin-dependent protein catabolic process"/>
    <property type="evidence" value="ECO:0007669"/>
    <property type="project" value="TreeGrafter"/>
</dbReference>
<organism evidence="6">
    <name type="scientific">Medioppia subpectinata</name>
    <dbReference type="NCBI Taxonomy" id="1979941"/>
    <lineage>
        <taxon>Eukaryota</taxon>
        <taxon>Metazoa</taxon>
        <taxon>Ecdysozoa</taxon>
        <taxon>Arthropoda</taxon>
        <taxon>Chelicerata</taxon>
        <taxon>Arachnida</taxon>
        <taxon>Acari</taxon>
        <taxon>Acariformes</taxon>
        <taxon>Sarcoptiformes</taxon>
        <taxon>Oribatida</taxon>
        <taxon>Brachypylina</taxon>
        <taxon>Oppioidea</taxon>
        <taxon>Oppiidae</taxon>
        <taxon>Medioppia</taxon>
    </lineage>
</organism>
<evidence type="ECO:0000256" key="2">
    <source>
        <dbReference type="ARBA" id="ARBA00022833"/>
    </source>
</evidence>
<dbReference type="OrthoDB" id="264917at2759"/>
<keyword evidence="2" id="KW-0862">Zinc</keyword>
<dbReference type="InterPro" id="IPR013083">
    <property type="entry name" value="Znf_RING/FYVE/PHD"/>
</dbReference>
<dbReference type="Gene3D" id="3.30.40.10">
    <property type="entry name" value="Zinc/RING finger domain, C3HC4 (zinc finger)"/>
    <property type="match status" value="1"/>
</dbReference>
<dbReference type="EMBL" id="CAJPIZ010001276">
    <property type="protein sequence ID" value="CAG2103200.1"/>
    <property type="molecule type" value="Genomic_DNA"/>
</dbReference>
<reference evidence="6" key="1">
    <citation type="submission" date="2020-11" db="EMBL/GenBank/DDBJ databases">
        <authorList>
            <person name="Tran Van P."/>
        </authorList>
    </citation>
    <scope>NUCLEOTIDE SEQUENCE</scope>
</reference>
<dbReference type="Pfam" id="PF13639">
    <property type="entry name" value="zf-RING_2"/>
    <property type="match status" value="1"/>
</dbReference>
<feature type="domain" description="RING-type" evidence="5">
    <location>
        <begin position="22"/>
        <end position="61"/>
    </location>
</feature>
<dbReference type="InterPro" id="IPR001372">
    <property type="entry name" value="Dynein_light_chain_typ-1/2"/>
</dbReference>
<dbReference type="SUPFAM" id="SSF57850">
    <property type="entry name" value="RING/U-box"/>
    <property type="match status" value="1"/>
</dbReference>
<dbReference type="GO" id="GO:0007017">
    <property type="term" value="P:microtubule-based process"/>
    <property type="evidence" value="ECO:0007669"/>
    <property type="project" value="InterPro"/>
</dbReference>
<dbReference type="PROSITE" id="PS50089">
    <property type="entry name" value="ZF_RING_2"/>
    <property type="match status" value="1"/>
</dbReference>
<dbReference type="GO" id="GO:0000209">
    <property type="term" value="P:protein polyubiquitination"/>
    <property type="evidence" value="ECO:0007669"/>
    <property type="project" value="TreeGrafter"/>
</dbReference>
<keyword evidence="4" id="KW-0175">Coiled coil</keyword>